<protein>
    <recommendedName>
        <fullName evidence="1">Protein kinase domain-containing protein</fullName>
    </recommendedName>
</protein>
<evidence type="ECO:0000259" key="1">
    <source>
        <dbReference type="PROSITE" id="PS50011"/>
    </source>
</evidence>
<dbReference type="GO" id="GO:0005737">
    <property type="term" value="C:cytoplasm"/>
    <property type="evidence" value="ECO:0007669"/>
    <property type="project" value="TreeGrafter"/>
</dbReference>
<comment type="caution">
    <text evidence="2">The sequence shown here is derived from an EMBL/GenBank/DDBJ whole genome shotgun (WGS) entry which is preliminary data.</text>
</comment>
<reference evidence="2 3" key="1">
    <citation type="submission" date="2019-03" db="EMBL/GenBank/DDBJ databases">
        <title>Single cell metagenomics reveals metabolic interactions within the superorganism composed of flagellate Streblomastix strix and complex community of Bacteroidetes bacteria on its surface.</title>
        <authorList>
            <person name="Treitli S.C."/>
            <person name="Kolisko M."/>
            <person name="Husnik F."/>
            <person name="Keeling P."/>
            <person name="Hampl V."/>
        </authorList>
    </citation>
    <scope>NUCLEOTIDE SEQUENCE [LARGE SCALE GENOMIC DNA]</scope>
    <source>
        <strain evidence="2">ST1C</strain>
    </source>
</reference>
<dbReference type="Pfam" id="PF00069">
    <property type="entry name" value="Pkinase"/>
    <property type="match status" value="1"/>
</dbReference>
<dbReference type="GO" id="GO:0005524">
    <property type="term" value="F:ATP binding"/>
    <property type="evidence" value="ECO:0007669"/>
    <property type="project" value="InterPro"/>
</dbReference>
<dbReference type="Proteomes" id="UP000324800">
    <property type="component" value="Unassembled WGS sequence"/>
</dbReference>
<dbReference type="InterPro" id="IPR045269">
    <property type="entry name" value="Atg1-like"/>
</dbReference>
<gene>
    <name evidence="2" type="ORF">EZS28_028623</name>
</gene>
<organism evidence="2 3">
    <name type="scientific">Streblomastix strix</name>
    <dbReference type="NCBI Taxonomy" id="222440"/>
    <lineage>
        <taxon>Eukaryota</taxon>
        <taxon>Metamonada</taxon>
        <taxon>Preaxostyla</taxon>
        <taxon>Oxymonadida</taxon>
        <taxon>Streblomastigidae</taxon>
        <taxon>Streblomastix</taxon>
    </lineage>
</organism>
<dbReference type="GO" id="GO:0004674">
    <property type="term" value="F:protein serine/threonine kinase activity"/>
    <property type="evidence" value="ECO:0007669"/>
    <property type="project" value="InterPro"/>
</dbReference>
<proteinExistence type="predicted"/>
<dbReference type="PANTHER" id="PTHR24348">
    <property type="entry name" value="SERINE/THREONINE-PROTEIN KINASE UNC-51-RELATED"/>
    <property type="match status" value="1"/>
</dbReference>
<dbReference type="InterPro" id="IPR000719">
    <property type="entry name" value="Prot_kinase_dom"/>
</dbReference>
<dbReference type="GO" id="GO:0010506">
    <property type="term" value="P:regulation of autophagy"/>
    <property type="evidence" value="ECO:0007669"/>
    <property type="project" value="InterPro"/>
</dbReference>
<feature type="domain" description="Protein kinase" evidence="1">
    <location>
        <begin position="1"/>
        <end position="100"/>
    </location>
</feature>
<dbReference type="Gene3D" id="1.10.510.10">
    <property type="entry name" value="Transferase(Phosphotransferase) domain 1"/>
    <property type="match status" value="1"/>
</dbReference>
<sequence>MILLDRQLPNLVPEIVIDNNQVDNKVDIWSAGEILFQLLTHELPFKAQTFEELQLKISQKQLNRPSTIKDNLLWDLLTKLLEFDPNVKISASEALMHPYFTGQQADDEITKCVERLAQTAQAAKQAGDSNITFIKSNFS</sequence>
<dbReference type="SUPFAM" id="SSF56112">
    <property type="entry name" value="Protein kinase-like (PK-like)"/>
    <property type="match status" value="1"/>
</dbReference>
<evidence type="ECO:0000313" key="2">
    <source>
        <dbReference type="EMBL" id="KAA6375851.1"/>
    </source>
</evidence>
<dbReference type="InterPro" id="IPR011009">
    <property type="entry name" value="Kinase-like_dom_sf"/>
</dbReference>
<evidence type="ECO:0000313" key="3">
    <source>
        <dbReference type="Proteomes" id="UP000324800"/>
    </source>
</evidence>
<name>A0A5J4V1D8_9EUKA</name>
<accession>A0A5J4V1D8</accession>
<dbReference type="PROSITE" id="PS50011">
    <property type="entry name" value="PROTEIN_KINASE_DOM"/>
    <property type="match status" value="1"/>
</dbReference>
<dbReference type="AlphaFoldDB" id="A0A5J4V1D8"/>
<dbReference type="EMBL" id="SNRW01010943">
    <property type="protein sequence ID" value="KAA6375851.1"/>
    <property type="molecule type" value="Genomic_DNA"/>
</dbReference>